<organism evidence="7 8">
    <name type="scientific">Opisthorchis felineus</name>
    <dbReference type="NCBI Taxonomy" id="147828"/>
    <lineage>
        <taxon>Eukaryota</taxon>
        <taxon>Metazoa</taxon>
        <taxon>Spiralia</taxon>
        <taxon>Lophotrochozoa</taxon>
        <taxon>Platyhelminthes</taxon>
        <taxon>Trematoda</taxon>
        <taxon>Digenea</taxon>
        <taxon>Opisthorchiida</taxon>
        <taxon>Opisthorchiata</taxon>
        <taxon>Opisthorchiidae</taxon>
        <taxon>Opisthorchis</taxon>
    </lineage>
</organism>
<reference evidence="7 8" key="1">
    <citation type="journal article" date="2019" name="BMC Genomics">
        <title>New insights from Opisthorchis felineus genome: update on genomics of the epidemiologically important liver flukes.</title>
        <authorList>
            <person name="Ershov N.I."/>
            <person name="Mordvinov V.A."/>
            <person name="Prokhortchouk E.B."/>
            <person name="Pakharukova M.Y."/>
            <person name="Gunbin K.V."/>
            <person name="Ustyantsev K."/>
            <person name="Genaev M.A."/>
            <person name="Blinov A.G."/>
            <person name="Mazur A."/>
            <person name="Boulygina E."/>
            <person name="Tsygankova S."/>
            <person name="Khrameeva E."/>
            <person name="Chekanov N."/>
            <person name="Fan G."/>
            <person name="Xiao A."/>
            <person name="Zhang H."/>
            <person name="Xu X."/>
            <person name="Yang H."/>
            <person name="Solovyev V."/>
            <person name="Lee S.M."/>
            <person name="Liu X."/>
            <person name="Afonnikov D.A."/>
            <person name="Skryabin K.G."/>
        </authorList>
    </citation>
    <scope>NUCLEOTIDE SEQUENCE [LARGE SCALE GENOMIC DNA]</scope>
    <source>
        <strain evidence="7">AK-0245</strain>
        <tissue evidence="7">Whole organism</tissue>
    </source>
</reference>
<dbReference type="PROSITE" id="PS50862">
    <property type="entry name" value="AA_TRNA_LIGASE_II"/>
    <property type="match status" value="1"/>
</dbReference>
<dbReference type="CDD" id="cd04318">
    <property type="entry name" value="EcAsnRS_like_N"/>
    <property type="match status" value="1"/>
</dbReference>
<dbReference type="InterPro" id="IPR012340">
    <property type="entry name" value="NA-bd_OB-fold"/>
</dbReference>
<evidence type="ECO:0000256" key="5">
    <source>
        <dbReference type="ARBA" id="ARBA00023146"/>
    </source>
</evidence>
<evidence type="ECO:0000313" key="8">
    <source>
        <dbReference type="Proteomes" id="UP000308267"/>
    </source>
</evidence>
<evidence type="ECO:0000256" key="2">
    <source>
        <dbReference type="ARBA" id="ARBA00022741"/>
    </source>
</evidence>
<dbReference type="Pfam" id="PF00152">
    <property type="entry name" value="tRNA-synt_2"/>
    <property type="match status" value="1"/>
</dbReference>
<dbReference type="PANTHER" id="PTHR22594">
    <property type="entry name" value="ASPARTYL/LYSYL-TRNA SYNTHETASE"/>
    <property type="match status" value="1"/>
</dbReference>
<dbReference type="PANTHER" id="PTHR22594:SF34">
    <property type="entry name" value="ASPARAGINE--TRNA LIGASE, MITOCHONDRIAL-RELATED"/>
    <property type="match status" value="1"/>
</dbReference>
<keyword evidence="2" id="KW-0547">Nucleotide-binding</keyword>
<accession>A0A4S2MHM6</accession>
<dbReference type="InterPro" id="IPR002312">
    <property type="entry name" value="Asp/Asn-tRNA-synth_IIb"/>
</dbReference>
<protein>
    <recommendedName>
        <fullName evidence="6">Aminoacyl-transfer RNA synthetases class-II family profile domain-containing protein</fullName>
    </recommendedName>
</protein>
<dbReference type="InterPro" id="IPR004364">
    <property type="entry name" value="Aa-tRNA-synt_II"/>
</dbReference>
<dbReference type="EMBL" id="SJOL01001632">
    <property type="protein sequence ID" value="TGZ74609.1"/>
    <property type="molecule type" value="Genomic_DNA"/>
</dbReference>
<sequence length="577" mass="64391">MLGFTRSFDLFKRTRRICSPPPCWRLSTKSCSVAVWRVSSLSLIVPKYGRWNSRNESYLVHPLTATGQISRNQEEEAASTTNIKVIGWIRSIRRHKTRVFFDVSDGTTPINLQVVSSPDLITDHVRVGCAVSIEGQLVESRSPPSNLDHLIDLKSHHELHAHTVQVLDPVNKVTTLPEPVESHVSPKVIEGTMGVQTPRPDLGLLRSETGLAWRHRLPEFAAMLRLRARVKSLVHDVMRQLEYLEVDTPILTTANCEGNSETFIVKSGTMRSKWNSEAVVQPPVYLTGSAQLHLEALVLGLGKVYTLGPAFRAESSNTRHHLAEFHMLELESVHLRSVDLLCDEIETVIRLIIEEFLKLVQSTAGQAGAIQGDNDLAHIDLASVQSSLSSERNWARVPHPGTLDTSCLIEPLSQMKSLLSRPFVRITFEDALHHLSERFGARHPTEDFTKEEERHIVEWFGESRPVFVTDFPTSLKPFYCLSSDGVRAEAADLLFPGIGELVGGSVRETDESVLRQRLSTDSSGLCSNEWYCGLRGLGSAPHGGFGLGFERLLQILLGVHNIRDVTPFPRVMNKIVL</sequence>
<evidence type="ECO:0000256" key="1">
    <source>
        <dbReference type="ARBA" id="ARBA00022598"/>
    </source>
</evidence>
<dbReference type="Proteomes" id="UP000308267">
    <property type="component" value="Unassembled WGS sequence"/>
</dbReference>
<dbReference type="SUPFAM" id="SSF50249">
    <property type="entry name" value="Nucleic acid-binding proteins"/>
    <property type="match status" value="1"/>
</dbReference>
<keyword evidence="8" id="KW-1185">Reference proteome</keyword>
<name>A0A4S2MHM6_OPIFE</name>
<dbReference type="Gene3D" id="3.30.930.10">
    <property type="entry name" value="Bira Bifunctional Protein, Domain 2"/>
    <property type="match status" value="1"/>
</dbReference>
<dbReference type="GO" id="GO:0005524">
    <property type="term" value="F:ATP binding"/>
    <property type="evidence" value="ECO:0007669"/>
    <property type="project" value="UniProtKB-KW"/>
</dbReference>
<dbReference type="InterPro" id="IPR006195">
    <property type="entry name" value="aa-tRNA-synth_II"/>
</dbReference>
<comment type="caution">
    <text evidence="7">The sequence shown here is derived from an EMBL/GenBank/DDBJ whole genome shotgun (WGS) entry which is preliminary data.</text>
</comment>
<dbReference type="STRING" id="147828.A0A4S2MHM6"/>
<dbReference type="Gene3D" id="2.40.50.140">
    <property type="entry name" value="Nucleic acid-binding proteins"/>
    <property type="match status" value="1"/>
</dbReference>
<dbReference type="GO" id="GO:0004816">
    <property type="term" value="F:asparagine-tRNA ligase activity"/>
    <property type="evidence" value="ECO:0007669"/>
    <property type="project" value="TreeGrafter"/>
</dbReference>
<gene>
    <name evidence="7" type="ORF">CRM22_000842</name>
</gene>
<dbReference type="SUPFAM" id="SSF55681">
    <property type="entry name" value="Class II aaRS and biotin synthetases"/>
    <property type="match status" value="1"/>
</dbReference>
<dbReference type="GO" id="GO:0005739">
    <property type="term" value="C:mitochondrion"/>
    <property type="evidence" value="ECO:0007669"/>
    <property type="project" value="TreeGrafter"/>
</dbReference>
<dbReference type="PRINTS" id="PR01042">
    <property type="entry name" value="TRNASYNTHASP"/>
</dbReference>
<keyword evidence="5" id="KW-0030">Aminoacyl-tRNA synthetase</keyword>
<feature type="domain" description="Aminoacyl-transfer RNA synthetases class-II family profile" evidence="6">
    <location>
        <begin position="224"/>
        <end position="567"/>
    </location>
</feature>
<keyword evidence="1" id="KW-0436">Ligase</keyword>
<evidence type="ECO:0000313" key="7">
    <source>
        <dbReference type="EMBL" id="TGZ74609.1"/>
    </source>
</evidence>
<evidence type="ECO:0000259" key="6">
    <source>
        <dbReference type="PROSITE" id="PS50862"/>
    </source>
</evidence>
<dbReference type="GO" id="GO:0003676">
    <property type="term" value="F:nucleic acid binding"/>
    <property type="evidence" value="ECO:0007669"/>
    <property type="project" value="InterPro"/>
</dbReference>
<dbReference type="InterPro" id="IPR004365">
    <property type="entry name" value="NA-bd_OB_tRNA"/>
</dbReference>
<dbReference type="AlphaFoldDB" id="A0A4S2MHM6"/>
<dbReference type="GO" id="GO:0006421">
    <property type="term" value="P:asparaginyl-tRNA aminoacylation"/>
    <property type="evidence" value="ECO:0007669"/>
    <property type="project" value="TreeGrafter"/>
</dbReference>
<proteinExistence type="predicted"/>
<dbReference type="Pfam" id="PF01336">
    <property type="entry name" value="tRNA_anti-codon"/>
    <property type="match status" value="1"/>
</dbReference>
<keyword evidence="3" id="KW-0067">ATP-binding</keyword>
<keyword evidence="4" id="KW-0648">Protein biosynthesis</keyword>
<evidence type="ECO:0000256" key="4">
    <source>
        <dbReference type="ARBA" id="ARBA00022917"/>
    </source>
</evidence>
<dbReference type="OrthoDB" id="1931232at2759"/>
<evidence type="ECO:0000256" key="3">
    <source>
        <dbReference type="ARBA" id="ARBA00022840"/>
    </source>
</evidence>
<dbReference type="InterPro" id="IPR045864">
    <property type="entry name" value="aa-tRNA-synth_II/BPL/LPL"/>
</dbReference>